<dbReference type="InterPro" id="IPR047951">
    <property type="entry name" value="Transpos_ISL3"/>
</dbReference>
<reference evidence="3" key="1">
    <citation type="journal article" date="2020" name="mSystems">
        <title>Genome- and Community-Level Interaction Insights into Carbon Utilization and Element Cycling Functions of Hydrothermarchaeota in Hydrothermal Sediment.</title>
        <authorList>
            <person name="Zhou Z."/>
            <person name="Liu Y."/>
            <person name="Xu W."/>
            <person name="Pan J."/>
            <person name="Luo Z.H."/>
            <person name="Li M."/>
        </authorList>
    </citation>
    <scope>NUCLEOTIDE SEQUENCE [LARGE SCALE GENOMIC DNA]</scope>
    <source>
        <strain evidence="3">HyVt-233</strain>
    </source>
</reference>
<dbReference type="PANTHER" id="PTHR33498:SF1">
    <property type="entry name" value="TRANSPOSASE FOR INSERTION SEQUENCE ELEMENT IS1557"/>
    <property type="match status" value="1"/>
</dbReference>
<proteinExistence type="predicted"/>
<comment type="caution">
    <text evidence="3">The sequence shown here is derived from an EMBL/GenBank/DDBJ whole genome shotgun (WGS) entry which is preliminary data.</text>
</comment>
<dbReference type="AlphaFoldDB" id="A0A7C0Y5K0"/>
<feature type="domain" description="Transposase IS204/IS1001/IS1096/IS1165 zinc-finger" evidence="2">
    <location>
        <begin position="37"/>
        <end position="81"/>
    </location>
</feature>
<gene>
    <name evidence="3" type="ORF">ENG63_08920</name>
</gene>
<evidence type="ECO:0000259" key="2">
    <source>
        <dbReference type="Pfam" id="PF14690"/>
    </source>
</evidence>
<evidence type="ECO:0000313" key="3">
    <source>
        <dbReference type="EMBL" id="HDD44961.1"/>
    </source>
</evidence>
<accession>A0A7C0Y5K0</accession>
<organism evidence="3">
    <name type="scientific">Desulfofervidus auxilii</name>
    <dbReference type="NCBI Taxonomy" id="1621989"/>
    <lineage>
        <taxon>Bacteria</taxon>
        <taxon>Pseudomonadati</taxon>
        <taxon>Thermodesulfobacteriota</taxon>
        <taxon>Candidatus Desulfofervidia</taxon>
        <taxon>Candidatus Desulfofervidales</taxon>
        <taxon>Candidatus Desulfofervidaceae</taxon>
        <taxon>Candidatus Desulfofervidus</taxon>
    </lineage>
</organism>
<evidence type="ECO:0000259" key="1">
    <source>
        <dbReference type="Pfam" id="PF01610"/>
    </source>
</evidence>
<feature type="domain" description="Transposase IS204/IS1001/IS1096/IS1165 DDE" evidence="1">
    <location>
        <begin position="152"/>
        <end position="227"/>
    </location>
</feature>
<dbReference type="InterPro" id="IPR002560">
    <property type="entry name" value="Transposase_DDE"/>
</dbReference>
<name>A0A7C0Y5K0_DESA2</name>
<protein>
    <submittedName>
        <fullName evidence="3">Transposase</fullName>
    </submittedName>
</protein>
<dbReference type="Pfam" id="PF14690">
    <property type="entry name" value="Zn_ribbon_ISL3"/>
    <property type="match status" value="1"/>
</dbReference>
<sequence length="254" mass="29901">MKKVIKNLFNLQGLWVDSIVWEENSVILKVRSPRNSAKCPFCGRSTKFIHQKRERKIKHGIYMGKMVYLLVKIRRFYCKKCKKTFREEIPIIDRKRISKEFRKTAILELKTQSFNEVSKKLNVSSNTLARILKEGLKNYQINWKNLGEEIYLGIDEHSFRGQDLLITITEVKKQKLLAILPDDRQKTLDEFFSKIPEEIKPKIKGCCIDLKVSYKNVIKKHFPKAQIGYRPKLCVNLIAIKFIRAYPPKDKGIK</sequence>
<dbReference type="PANTHER" id="PTHR33498">
    <property type="entry name" value="TRANSPOSASE FOR INSERTION SEQUENCE ELEMENT IS1557"/>
    <property type="match status" value="1"/>
</dbReference>
<dbReference type="Proteomes" id="UP000886289">
    <property type="component" value="Unassembled WGS sequence"/>
</dbReference>
<dbReference type="InterPro" id="IPR029261">
    <property type="entry name" value="Transposase_Znf"/>
</dbReference>
<dbReference type="Pfam" id="PF01610">
    <property type="entry name" value="DDE_Tnp_ISL3"/>
    <property type="match status" value="1"/>
</dbReference>
<dbReference type="EMBL" id="DRBS01000327">
    <property type="protein sequence ID" value="HDD44961.1"/>
    <property type="molecule type" value="Genomic_DNA"/>
</dbReference>